<dbReference type="InterPro" id="IPR052514">
    <property type="entry name" value="SAM-dependent_MTase"/>
</dbReference>
<protein>
    <recommendedName>
        <fullName evidence="1">Methyltransferase FkbM domain-containing protein</fullName>
    </recommendedName>
</protein>
<dbReference type="OrthoDB" id="118172at2157"/>
<name>A0A166CRJ4_9EURY</name>
<dbReference type="PANTHER" id="PTHR34203">
    <property type="entry name" value="METHYLTRANSFERASE, FKBM FAMILY PROTEIN"/>
    <property type="match status" value="1"/>
</dbReference>
<dbReference type="Proteomes" id="UP000077275">
    <property type="component" value="Unassembled WGS sequence"/>
</dbReference>
<comment type="caution">
    <text evidence="2">The sequence shown here is derived from an EMBL/GenBank/DDBJ whole genome shotgun (WGS) entry which is preliminary data.</text>
</comment>
<dbReference type="EMBL" id="LWMW01000147">
    <property type="protein sequence ID" value="KZX14790.1"/>
    <property type="molecule type" value="Genomic_DNA"/>
</dbReference>
<dbReference type="Gene3D" id="3.40.50.150">
    <property type="entry name" value="Vaccinia Virus protein VP39"/>
    <property type="match status" value="2"/>
</dbReference>
<accession>A0A166CRJ4</accession>
<dbReference type="Pfam" id="PF05050">
    <property type="entry name" value="Methyltransf_21"/>
    <property type="match status" value="1"/>
</dbReference>
<evidence type="ECO:0000313" key="3">
    <source>
        <dbReference type="Proteomes" id="UP000077275"/>
    </source>
</evidence>
<dbReference type="STRING" id="47311.MBCUT_19180"/>
<feature type="domain" description="Methyltransferase FkbM" evidence="1">
    <location>
        <begin position="210"/>
        <end position="287"/>
    </location>
</feature>
<dbReference type="SUPFAM" id="SSF53335">
    <property type="entry name" value="S-adenosyl-L-methionine-dependent methyltransferases"/>
    <property type="match status" value="1"/>
</dbReference>
<gene>
    <name evidence="2" type="ORF">MBCUT_19180</name>
</gene>
<reference evidence="2 3" key="1">
    <citation type="submission" date="2016-04" db="EMBL/GenBank/DDBJ databases">
        <title>Genome sequence of Methanobrevibacter cuticularis DSM 11139.</title>
        <authorList>
            <person name="Poehlein A."/>
            <person name="Seedorf H."/>
            <person name="Daniel R."/>
        </authorList>
    </citation>
    <scope>NUCLEOTIDE SEQUENCE [LARGE SCALE GENOMIC DNA]</scope>
    <source>
        <strain evidence="2 3">DSM 11139</strain>
    </source>
</reference>
<keyword evidence="3" id="KW-1185">Reference proteome</keyword>
<evidence type="ECO:0000259" key="1">
    <source>
        <dbReference type="Pfam" id="PF05050"/>
    </source>
</evidence>
<dbReference type="PANTHER" id="PTHR34203:SF15">
    <property type="entry name" value="SLL1173 PROTEIN"/>
    <property type="match status" value="1"/>
</dbReference>
<proteinExistence type="predicted"/>
<evidence type="ECO:0000313" key="2">
    <source>
        <dbReference type="EMBL" id="KZX14790.1"/>
    </source>
</evidence>
<dbReference type="PATRIC" id="fig|47311.3.peg.2087"/>
<sequence length="342" mass="40635">MKNYLEKIFNRAPLKIKYLILKMYKYINFEKSNVLKEYLDKKVILMRCLENKLKINPNKEKQEILNVLKNKFDGVGIPYYWTNKYKKENIKIQHDSKSKYNFVMHQNKPLYFPLNMSNQEIKILYNSLLIEQDENSPHLYLTPDFTLQKGEFKEENDIILDVGAAEGIFTLSNIDLIKKAYLFECDEDWIEPLKLTFKPYKEKVEIVNRYVSDTTSDKTITLDDFYNQIDKEEINFIKVDIEGAEFDLLKGAKKLLKNSKNLKLAICTYHEQEDAEIFENFLIEKGYSCEFSKGYMAVFCGEFKYPYLRKGLIRAKKKINDLKSDLLTKKSRTFFKYLIYSS</sequence>
<dbReference type="RefSeq" id="WP_067260443.1">
    <property type="nucleotide sequence ID" value="NZ_LWMW01000147.1"/>
</dbReference>
<dbReference type="InterPro" id="IPR006342">
    <property type="entry name" value="FkbM_mtfrase"/>
</dbReference>
<dbReference type="InterPro" id="IPR029063">
    <property type="entry name" value="SAM-dependent_MTases_sf"/>
</dbReference>
<dbReference type="AlphaFoldDB" id="A0A166CRJ4"/>
<organism evidence="2 3">
    <name type="scientific">Methanobrevibacter cuticularis</name>
    <dbReference type="NCBI Taxonomy" id="47311"/>
    <lineage>
        <taxon>Archaea</taxon>
        <taxon>Methanobacteriati</taxon>
        <taxon>Methanobacteriota</taxon>
        <taxon>Methanomada group</taxon>
        <taxon>Methanobacteria</taxon>
        <taxon>Methanobacteriales</taxon>
        <taxon>Methanobacteriaceae</taxon>
        <taxon>Methanobrevibacter</taxon>
    </lineage>
</organism>